<dbReference type="GO" id="GO:0008830">
    <property type="term" value="F:dTDP-4-dehydrorhamnose 3,5-epimerase activity"/>
    <property type="evidence" value="ECO:0007669"/>
    <property type="project" value="UniProtKB-UniRule"/>
</dbReference>
<dbReference type="Gene3D" id="2.60.120.10">
    <property type="entry name" value="Jelly Rolls"/>
    <property type="match status" value="1"/>
</dbReference>
<dbReference type="STRING" id="260084.SAMN02927928_2630"/>
<accession>A0A1G4SEP5</accession>
<evidence type="ECO:0000256" key="2">
    <source>
        <dbReference type="ARBA" id="ARBA00001997"/>
    </source>
</evidence>
<dbReference type="InterPro" id="IPR011051">
    <property type="entry name" value="RmlC_Cupin_sf"/>
</dbReference>
<dbReference type="EMBL" id="FMTS01000004">
    <property type="protein sequence ID" value="SCW67650.1"/>
    <property type="molecule type" value="Genomic_DNA"/>
</dbReference>
<evidence type="ECO:0000313" key="8">
    <source>
        <dbReference type="EMBL" id="SCW67650.1"/>
    </source>
</evidence>
<protein>
    <recommendedName>
        <fullName evidence="4 7">dTDP-4-dehydrorhamnose 3,5-epimerase</fullName>
        <ecNumber evidence="3 7">5.1.3.13</ecNumber>
    </recommendedName>
    <alternativeName>
        <fullName evidence="7">Thymidine diphospho-4-keto-rhamnose 3,5-epimerase</fullName>
    </alternativeName>
</protein>
<dbReference type="Pfam" id="PF00908">
    <property type="entry name" value="dTDP_sugar_isom"/>
    <property type="match status" value="1"/>
</dbReference>
<dbReference type="GO" id="GO:0005829">
    <property type="term" value="C:cytosol"/>
    <property type="evidence" value="ECO:0007669"/>
    <property type="project" value="TreeGrafter"/>
</dbReference>
<keyword evidence="7" id="KW-0413">Isomerase</keyword>
<dbReference type="NCBIfam" id="TIGR01221">
    <property type="entry name" value="rmlC"/>
    <property type="match status" value="1"/>
</dbReference>
<dbReference type="InterPro" id="IPR000888">
    <property type="entry name" value="RmlC-like"/>
</dbReference>
<feature type="site" description="Participates in a stacking interaction with the thymidine ring of dTDP-4-oxo-6-deoxyglucose" evidence="6">
    <location>
        <position position="138"/>
    </location>
</feature>
<dbReference type="SUPFAM" id="SSF51182">
    <property type="entry name" value="RmlC-like cupins"/>
    <property type="match status" value="1"/>
</dbReference>
<comment type="catalytic activity">
    <reaction evidence="1 7">
        <text>dTDP-4-dehydro-6-deoxy-alpha-D-glucose = dTDP-4-dehydro-beta-L-rhamnose</text>
        <dbReference type="Rhea" id="RHEA:16969"/>
        <dbReference type="ChEBI" id="CHEBI:57649"/>
        <dbReference type="ChEBI" id="CHEBI:62830"/>
        <dbReference type="EC" id="5.1.3.13"/>
    </reaction>
</comment>
<gene>
    <name evidence="8" type="ORF">SAMN02927928_2630</name>
</gene>
<feature type="active site" description="Proton donor" evidence="5">
    <location>
        <position position="132"/>
    </location>
</feature>
<dbReference type="GO" id="GO:0019305">
    <property type="term" value="P:dTDP-rhamnose biosynthetic process"/>
    <property type="evidence" value="ECO:0007669"/>
    <property type="project" value="UniProtKB-UniRule"/>
</dbReference>
<dbReference type="AlphaFoldDB" id="A0A1G4SEP5"/>
<comment type="subunit">
    <text evidence="7">Homodimer.</text>
</comment>
<dbReference type="UniPathway" id="UPA00124"/>
<evidence type="ECO:0000256" key="5">
    <source>
        <dbReference type="PIRSR" id="PIRSR600888-1"/>
    </source>
</evidence>
<evidence type="ECO:0000256" key="7">
    <source>
        <dbReference type="RuleBase" id="RU364069"/>
    </source>
</evidence>
<evidence type="ECO:0000256" key="3">
    <source>
        <dbReference type="ARBA" id="ARBA00012098"/>
    </source>
</evidence>
<evidence type="ECO:0000313" key="9">
    <source>
        <dbReference type="Proteomes" id="UP000199150"/>
    </source>
</evidence>
<comment type="function">
    <text evidence="2 7">Catalyzes the epimerization of the C3' and C5'positions of dTDP-6-deoxy-D-xylo-4-hexulose, forming dTDP-6-deoxy-L-lyxo-4-hexulose.</text>
</comment>
<comment type="similarity">
    <text evidence="7">Belongs to the dTDP-4-dehydrorhamnose 3,5-epimerase family.</text>
</comment>
<dbReference type="PANTHER" id="PTHR21047:SF2">
    <property type="entry name" value="THYMIDINE DIPHOSPHO-4-KETO-RHAMNOSE 3,5-EPIMERASE"/>
    <property type="match status" value="1"/>
</dbReference>
<feature type="active site" description="Proton acceptor" evidence="5">
    <location>
        <position position="62"/>
    </location>
</feature>
<dbReference type="Proteomes" id="UP000199150">
    <property type="component" value="Unassembled WGS sequence"/>
</dbReference>
<keyword evidence="9" id="KW-1185">Reference proteome</keyword>
<reference evidence="9" key="1">
    <citation type="submission" date="2016-10" db="EMBL/GenBank/DDBJ databases">
        <authorList>
            <person name="Varghese N."/>
            <person name="Submissions S."/>
        </authorList>
    </citation>
    <scope>NUCLEOTIDE SEQUENCE [LARGE SCALE GENOMIC DNA]</scope>
    <source>
        <strain evidence="9">CGMCC 1.3431</strain>
    </source>
</reference>
<organism evidence="8 9">
    <name type="scientific">Asticcacaulis taihuensis</name>
    <dbReference type="NCBI Taxonomy" id="260084"/>
    <lineage>
        <taxon>Bacteria</taxon>
        <taxon>Pseudomonadati</taxon>
        <taxon>Pseudomonadota</taxon>
        <taxon>Alphaproteobacteria</taxon>
        <taxon>Caulobacterales</taxon>
        <taxon>Caulobacteraceae</taxon>
        <taxon>Asticcacaulis</taxon>
    </lineage>
</organism>
<name>A0A1G4SEP5_9CAUL</name>
<proteinExistence type="inferred from homology"/>
<dbReference type="PANTHER" id="PTHR21047">
    <property type="entry name" value="DTDP-6-DEOXY-D-GLUCOSE-3,5 EPIMERASE"/>
    <property type="match status" value="1"/>
</dbReference>
<evidence type="ECO:0000256" key="4">
    <source>
        <dbReference type="ARBA" id="ARBA00019595"/>
    </source>
</evidence>
<sequence length="180" mass="20085">MDSKRFEISGPALILPKLIGDSRGYFMEAFKADWFREHIEDVTFVQDNQSLSAQVGTIRGLHYQKAPFPQGKLVRCLKGAIFDVAVDIRPESDTFGQWIGATLTAEKGEQLWVPEGFAHGFCTLEPDTIVFYKVTNPYSQPHDAGLAFDDPAIGIEWPIDLSKAVLSDKDKVQPKLASLR</sequence>
<evidence type="ECO:0000256" key="1">
    <source>
        <dbReference type="ARBA" id="ARBA00001298"/>
    </source>
</evidence>
<dbReference type="InterPro" id="IPR014710">
    <property type="entry name" value="RmlC-like_jellyroll"/>
</dbReference>
<comment type="pathway">
    <text evidence="7">Carbohydrate biosynthesis; dTDP-L-rhamnose biosynthesis.</text>
</comment>
<dbReference type="GO" id="GO:0000271">
    <property type="term" value="P:polysaccharide biosynthetic process"/>
    <property type="evidence" value="ECO:0007669"/>
    <property type="project" value="TreeGrafter"/>
</dbReference>
<dbReference type="CDD" id="cd00438">
    <property type="entry name" value="cupin_RmlC"/>
    <property type="match status" value="1"/>
</dbReference>
<dbReference type="OrthoDB" id="9800680at2"/>
<evidence type="ECO:0000256" key="6">
    <source>
        <dbReference type="PIRSR" id="PIRSR600888-3"/>
    </source>
</evidence>
<dbReference type="EC" id="5.1.3.13" evidence="3 7"/>